<evidence type="ECO:0000313" key="1">
    <source>
        <dbReference type="EMBL" id="KAE8654622.1"/>
    </source>
</evidence>
<dbReference type="Proteomes" id="UP000436088">
    <property type="component" value="Unassembled WGS sequence"/>
</dbReference>
<keyword evidence="2" id="KW-1185">Reference proteome</keyword>
<reference evidence="1" key="1">
    <citation type="submission" date="2019-09" db="EMBL/GenBank/DDBJ databases">
        <title>Draft genome information of white flower Hibiscus syriacus.</title>
        <authorList>
            <person name="Kim Y.-M."/>
        </authorList>
    </citation>
    <scope>NUCLEOTIDE SEQUENCE [LARGE SCALE GENOMIC DNA]</scope>
    <source>
        <strain evidence="1">YM2019G1</strain>
    </source>
</reference>
<gene>
    <name evidence="1" type="ORF">F3Y22_tig00117048pilonHSYRG01107</name>
</gene>
<evidence type="ECO:0000313" key="2">
    <source>
        <dbReference type="Proteomes" id="UP000436088"/>
    </source>
</evidence>
<dbReference type="OrthoDB" id="1918918at2759"/>
<dbReference type="AlphaFoldDB" id="A0A6A2W9Z5"/>
<protein>
    <submittedName>
        <fullName evidence="1">Uncharacterized protein</fullName>
    </submittedName>
</protein>
<comment type="caution">
    <text evidence="1">The sequence shown here is derived from an EMBL/GenBank/DDBJ whole genome shotgun (WGS) entry which is preliminary data.</text>
</comment>
<proteinExistence type="predicted"/>
<organism evidence="1 2">
    <name type="scientific">Hibiscus syriacus</name>
    <name type="common">Rose of Sharon</name>
    <dbReference type="NCBI Taxonomy" id="106335"/>
    <lineage>
        <taxon>Eukaryota</taxon>
        <taxon>Viridiplantae</taxon>
        <taxon>Streptophyta</taxon>
        <taxon>Embryophyta</taxon>
        <taxon>Tracheophyta</taxon>
        <taxon>Spermatophyta</taxon>
        <taxon>Magnoliopsida</taxon>
        <taxon>eudicotyledons</taxon>
        <taxon>Gunneridae</taxon>
        <taxon>Pentapetalae</taxon>
        <taxon>rosids</taxon>
        <taxon>malvids</taxon>
        <taxon>Malvales</taxon>
        <taxon>Malvaceae</taxon>
        <taxon>Malvoideae</taxon>
        <taxon>Hibiscus</taxon>
    </lineage>
</organism>
<sequence length="178" mass="19245">MGEMSVRNPTPQLPPTYLVRFLRLAGKSRAGVQILRGNKAKFNFPDNPPDIVGGMSLSPLEIQAVASKIANESTNNSCSDTNNAGTKMEQYASSSSDGGGAAIQVECNETIDWSSFLIMLDTDQGMSHYDFYPGLGDQFYPLPVYGDADDNANGDDDGDGFFSTVIISLELLRPKHLI</sequence>
<dbReference type="EMBL" id="VEPZ02001787">
    <property type="protein sequence ID" value="KAE8654622.1"/>
    <property type="molecule type" value="Genomic_DNA"/>
</dbReference>
<name>A0A6A2W9Z5_HIBSY</name>
<accession>A0A6A2W9Z5</accession>